<sequence>MKKESLNDGNVLVQWMSLPLYEKFKEAAEVRSFEKLRNAISYYINRTQFITKVYDMKCDRSVNNILNFLICGKNIPKDLEKRIDKSIQQAHKAAPNFVGKMKIEICSGNTFKEVKDQGVFCADPVDAVIFLTDLPENLQGWQREVKFFHELIKFCSNKKEPLLVMIADTGDDNSFKHLINMFNVFVTRTTLRKFSMSERLSKLQLWNLHWEDNNFLNMVGLLKSAYISTLDLKSLLN</sequence>
<dbReference type="Proteomes" id="UP000321570">
    <property type="component" value="Unassembled WGS sequence"/>
</dbReference>
<proteinExistence type="predicted"/>
<reference evidence="1 3" key="2">
    <citation type="submission" date="2018-11" db="EMBL/GenBank/DDBJ databases">
        <authorList>
            <consortium name="Pathogen Informatics"/>
        </authorList>
    </citation>
    <scope>NUCLEOTIDE SEQUENCE [LARGE SCALE GENOMIC DNA]</scope>
</reference>
<evidence type="ECO:0000313" key="1">
    <source>
        <dbReference type="EMBL" id="VDL14324.1"/>
    </source>
</evidence>
<keyword evidence="4" id="KW-1185">Reference proteome</keyword>
<dbReference type="WBParaSite" id="HDID_0000023901-mRNA-1">
    <property type="protein sequence ID" value="HDID_0000023901-mRNA-1"/>
    <property type="gene ID" value="HDID_0000023901"/>
</dbReference>
<evidence type="ECO:0000313" key="2">
    <source>
        <dbReference type="EMBL" id="VUZ39691.1"/>
    </source>
</evidence>
<dbReference type="Proteomes" id="UP000274504">
    <property type="component" value="Unassembled WGS sequence"/>
</dbReference>
<name>A0A0R3S816_HYMDI</name>
<dbReference type="EMBL" id="UYSG01000028">
    <property type="protein sequence ID" value="VDL14324.1"/>
    <property type="molecule type" value="Genomic_DNA"/>
</dbReference>
<gene>
    <name evidence="1" type="ORF">HDID_LOCUS240</name>
    <name evidence="2" type="ORF">WMSIL1_LOCUS954</name>
</gene>
<organism evidence="5">
    <name type="scientific">Hymenolepis diminuta</name>
    <name type="common">Rat tapeworm</name>
    <dbReference type="NCBI Taxonomy" id="6216"/>
    <lineage>
        <taxon>Eukaryota</taxon>
        <taxon>Metazoa</taxon>
        <taxon>Spiralia</taxon>
        <taxon>Lophotrochozoa</taxon>
        <taxon>Platyhelminthes</taxon>
        <taxon>Cestoda</taxon>
        <taxon>Eucestoda</taxon>
        <taxon>Cyclophyllidea</taxon>
        <taxon>Hymenolepididae</taxon>
        <taxon>Hymenolepis</taxon>
    </lineage>
</organism>
<evidence type="ECO:0000313" key="3">
    <source>
        <dbReference type="Proteomes" id="UP000274504"/>
    </source>
</evidence>
<dbReference type="AlphaFoldDB" id="A0A0R3S816"/>
<evidence type="ECO:0000313" key="4">
    <source>
        <dbReference type="Proteomes" id="UP000321570"/>
    </source>
</evidence>
<evidence type="ECO:0000313" key="5">
    <source>
        <dbReference type="WBParaSite" id="HDID_0000023901-mRNA-1"/>
    </source>
</evidence>
<protein>
    <submittedName>
        <fullName evidence="1 5">Uncharacterized protein</fullName>
    </submittedName>
</protein>
<reference evidence="2 4" key="3">
    <citation type="submission" date="2019-07" db="EMBL/GenBank/DDBJ databases">
        <authorList>
            <person name="Jastrzebski P J."/>
            <person name="Paukszto L."/>
            <person name="Jastrzebski P J."/>
        </authorList>
    </citation>
    <scope>NUCLEOTIDE SEQUENCE [LARGE SCALE GENOMIC DNA]</scope>
    <source>
        <strain evidence="2 4">WMS-il1</strain>
    </source>
</reference>
<dbReference type="EMBL" id="CABIJS010000022">
    <property type="protein sequence ID" value="VUZ39691.1"/>
    <property type="molecule type" value="Genomic_DNA"/>
</dbReference>
<reference evidence="5" key="1">
    <citation type="submission" date="2017-02" db="UniProtKB">
        <authorList>
            <consortium name="WormBaseParasite"/>
        </authorList>
    </citation>
    <scope>IDENTIFICATION</scope>
</reference>
<accession>A0A0R3S816</accession>